<gene>
    <name evidence="8" type="ORF">RDB_LOCUS52873</name>
</gene>
<feature type="domain" description="C2H2-type" evidence="7">
    <location>
        <begin position="245"/>
        <end position="274"/>
    </location>
</feature>
<dbReference type="PANTHER" id="PTHR19818">
    <property type="entry name" value="ZINC FINGER PROTEIN ZIC AND GLI"/>
    <property type="match status" value="1"/>
</dbReference>
<dbReference type="GO" id="GO:0005634">
    <property type="term" value="C:nucleus"/>
    <property type="evidence" value="ECO:0007669"/>
    <property type="project" value="UniProtKB-ARBA"/>
</dbReference>
<keyword evidence="1" id="KW-0479">Metal-binding</keyword>
<dbReference type="SUPFAM" id="SSF57667">
    <property type="entry name" value="beta-beta-alpha zinc fingers"/>
    <property type="match status" value="1"/>
</dbReference>
<dbReference type="GO" id="GO:0008270">
    <property type="term" value="F:zinc ion binding"/>
    <property type="evidence" value="ECO:0007669"/>
    <property type="project" value="UniProtKB-KW"/>
</dbReference>
<dbReference type="Gene3D" id="3.30.160.60">
    <property type="entry name" value="Classic Zinc Finger"/>
    <property type="match status" value="2"/>
</dbReference>
<evidence type="ECO:0000256" key="1">
    <source>
        <dbReference type="ARBA" id="ARBA00022723"/>
    </source>
</evidence>
<dbReference type="PANTHER" id="PTHR19818:SF144">
    <property type="entry name" value="METALLOTHIONEIN EXPRESSION ACTIVATOR-RELATED"/>
    <property type="match status" value="1"/>
</dbReference>
<evidence type="ECO:0000259" key="7">
    <source>
        <dbReference type="PROSITE" id="PS50157"/>
    </source>
</evidence>
<dbReference type="GO" id="GO:0000978">
    <property type="term" value="F:RNA polymerase II cis-regulatory region sequence-specific DNA binding"/>
    <property type="evidence" value="ECO:0007669"/>
    <property type="project" value="TreeGrafter"/>
</dbReference>
<dbReference type="GO" id="GO:0045944">
    <property type="term" value="P:positive regulation of transcription by RNA polymerase II"/>
    <property type="evidence" value="ECO:0007669"/>
    <property type="project" value="UniProtKB-ARBA"/>
</dbReference>
<name>A0A8H2XCG6_9AGAM</name>
<keyword evidence="3 5" id="KW-0863">Zinc-finger</keyword>
<dbReference type="InterPro" id="IPR050329">
    <property type="entry name" value="GLI_C2H2-zinc-finger"/>
</dbReference>
<dbReference type="EMBL" id="CAJMWT010001795">
    <property type="protein sequence ID" value="CAE6420211.1"/>
    <property type="molecule type" value="Genomic_DNA"/>
</dbReference>
<evidence type="ECO:0000313" key="9">
    <source>
        <dbReference type="Proteomes" id="UP000663843"/>
    </source>
</evidence>
<evidence type="ECO:0000256" key="2">
    <source>
        <dbReference type="ARBA" id="ARBA00022737"/>
    </source>
</evidence>
<feature type="region of interest" description="Disordered" evidence="6">
    <location>
        <begin position="170"/>
        <end position="217"/>
    </location>
</feature>
<feature type="domain" description="C2H2-type" evidence="7">
    <location>
        <begin position="275"/>
        <end position="304"/>
    </location>
</feature>
<reference evidence="8" key="1">
    <citation type="submission" date="2021-01" db="EMBL/GenBank/DDBJ databases">
        <authorList>
            <person name="Kaushik A."/>
        </authorList>
    </citation>
    <scope>NUCLEOTIDE SEQUENCE</scope>
    <source>
        <strain evidence="8">AG2-2IIIB</strain>
    </source>
</reference>
<sequence>MSFSVEIPLSCVRSTLDKTPSSDKPRRRPTFSLHLDINIARSFRDTSQSTTPALSPSQSCTLPLSPFNSLPHTPVALTDTTNRWSNRHGRSPTESFPASLFVPWTNHDDLHFDFSNSSWEHAPAYNSTKSRNKDNHTLCVHHQPIFTPHPHSQGIPSVPQEGTGIEQGLSTRVINDDSPRVVPRLLEPRSSRPRDAFEGVPSAAPRDSSHFKGNPHPQLVVSANYRQLSAREMNDMQLDPHRRYYKCLVDSCDRLFGRKSNVENHIRTHLDDKPFVCSLSTCQSAFVRKGDLLRHKEIHRPSRVHTCSW</sequence>
<dbReference type="PROSITE" id="PS00028">
    <property type="entry name" value="ZINC_FINGER_C2H2_1"/>
    <property type="match status" value="2"/>
</dbReference>
<organism evidence="8 9">
    <name type="scientific">Rhizoctonia solani</name>
    <dbReference type="NCBI Taxonomy" id="456999"/>
    <lineage>
        <taxon>Eukaryota</taxon>
        <taxon>Fungi</taxon>
        <taxon>Dikarya</taxon>
        <taxon>Basidiomycota</taxon>
        <taxon>Agaricomycotina</taxon>
        <taxon>Agaricomycetes</taxon>
        <taxon>Cantharellales</taxon>
        <taxon>Ceratobasidiaceae</taxon>
        <taxon>Rhizoctonia</taxon>
    </lineage>
</organism>
<evidence type="ECO:0000256" key="5">
    <source>
        <dbReference type="PROSITE-ProRule" id="PRU00042"/>
    </source>
</evidence>
<protein>
    <recommendedName>
        <fullName evidence="7">C2H2-type domain-containing protein</fullName>
    </recommendedName>
</protein>
<dbReference type="AlphaFoldDB" id="A0A8H2XCG6"/>
<keyword evidence="4" id="KW-0862">Zinc</keyword>
<proteinExistence type="predicted"/>
<evidence type="ECO:0000256" key="4">
    <source>
        <dbReference type="ARBA" id="ARBA00022833"/>
    </source>
</evidence>
<dbReference type="PROSITE" id="PS50157">
    <property type="entry name" value="ZINC_FINGER_C2H2_2"/>
    <property type="match status" value="2"/>
</dbReference>
<dbReference type="InterPro" id="IPR036236">
    <property type="entry name" value="Znf_C2H2_sf"/>
</dbReference>
<feature type="compositionally biased region" description="Basic and acidic residues" evidence="6">
    <location>
        <begin position="186"/>
        <end position="197"/>
    </location>
</feature>
<evidence type="ECO:0000256" key="6">
    <source>
        <dbReference type="SAM" id="MobiDB-lite"/>
    </source>
</evidence>
<comment type="caution">
    <text evidence="8">The sequence shown here is derived from an EMBL/GenBank/DDBJ whole genome shotgun (WGS) entry which is preliminary data.</text>
</comment>
<keyword evidence="2" id="KW-0677">Repeat</keyword>
<dbReference type="Proteomes" id="UP000663843">
    <property type="component" value="Unassembled WGS sequence"/>
</dbReference>
<accession>A0A8H2XCG6</accession>
<evidence type="ECO:0000256" key="3">
    <source>
        <dbReference type="ARBA" id="ARBA00022771"/>
    </source>
</evidence>
<evidence type="ECO:0000313" key="8">
    <source>
        <dbReference type="EMBL" id="CAE6420211.1"/>
    </source>
</evidence>
<dbReference type="GO" id="GO:0000981">
    <property type="term" value="F:DNA-binding transcription factor activity, RNA polymerase II-specific"/>
    <property type="evidence" value="ECO:0007669"/>
    <property type="project" value="TreeGrafter"/>
</dbReference>
<dbReference type="SMART" id="SM00355">
    <property type="entry name" value="ZnF_C2H2"/>
    <property type="match status" value="2"/>
</dbReference>
<dbReference type="InterPro" id="IPR013087">
    <property type="entry name" value="Znf_C2H2_type"/>
</dbReference>